<name>V4T3A8_CITCL</name>
<dbReference type="GO" id="GO:0022857">
    <property type="term" value="F:transmembrane transporter activity"/>
    <property type="evidence" value="ECO:0007669"/>
    <property type="project" value="InterPro"/>
</dbReference>
<organism evidence="8 9">
    <name type="scientific">Citrus clementina</name>
    <name type="common">Clementine</name>
    <name type="synonym">Citrus deliciosa x Citrus sinensis</name>
    <dbReference type="NCBI Taxonomy" id="85681"/>
    <lineage>
        <taxon>Eukaryota</taxon>
        <taxon>Viridiplantae</taxon>
        <taxon>Streptophyta</taxon>
        <taxon>Embryophyta</taxon>
        <taxon>Tracheophyta</taxon>
        <taxon>Spermatophyta</taxon>
        <taxon>Magnoliopsida</taxon>
        <taxon>eudicotyledons</taxon>
        <taxon>Gunneridae</taxon>
        <taxon>Pentapetalae</taxon>
        <taxon>rosids</taxon>
        <taxon>malvids</taxon>
        <taxon>Sapindales</taxon>
        <taxon>Rutaceae</taxon>
        <taxon>Aurantioideae</taxon>
        <taxon>Citrus</taxon>
    </lineage>
</organism>
<keyword evidence="5 6" id="KW-0472">Membrane</keyword>
<dbReference type="OMA" id="VVYRHVM"/>
<evidence type="ECO:0000313" key="9">
    <source>
        <dbReference type="Proteomes" id="UP000030687"/>
    </source>
</evidence>
<feature type="transmembrane region" description="Helical" evidence="6">
    <location>
        <begin position="246"/>
        <end position="265"/>
    </location>
</feature>
<dbReference type="InterPro" id="IPR037185">
    <property type="entry name" value="EmrE-like"/>
</dbReference>
<feature type="transmembrane region" description="Helical" evidence="6">
    <location>
        <begin position="68"/>
        <end position="88"/>
    </location>
</feature>
<evidence type="ECO:0000313" key="8">
    <source>
        <dbReference type="EMBL" id="ESR54653.1"/>
    </source>
</evidence>
<dbReference type="OrthoDB" id="1728340at2759"/>
<proteinExistence type="inferred from homology"/>
<dbReference type="InterPro" id="IPR000620">
    <property type="entry name" value="EamA_dom"/>
</dbReference>
<evidence type="ECO:0000259" key="7">
    <source>
        <dbReference type="Pfam" id="PF00892"/>
    </source>
</evidence>
<dbReference type="Proteomes" id="UP000030687">
    <property type="component" value="Unassembled WGS sequence"/>
</dbReference>
<dbReference type="Pfam" id="PF00892">
    <property type="entry name" value="EamA"/>
    <property type="match status" value="2"/>
</dbReference>
<dbReference type="InterPro" id="IPR030184">
    <property type="entry name" value="WAT1-related"/>
</dbReference>
<feature type="domain" description="EamA" evidence="7">
    <location>
        <begin position="182"/>
        <end position="320"/>
    </location>
</feature>
<feature type="domain" description="EamA" evidence="7">
    <location>
        <begin position="7"/>
        <end position="145"/>
    </location>
</feature>
<evidence type="ECO:0000256" key="2">
    <source>
        <dbReference type="ARBA" id="ARBA00007635"/>
    </source>
</evidence>
<comment type="subcellular location">
    <subcellularLocation>
        <location evidence="1 6">Membrane</location>
        <topology evidence="1 6">Multi-pass membrane protein</topology>
    </subcellularLocation>
</comment>
<dbReference type="GO" id="GO:0016020">
    <property type="term" value="C:membrane"/>
    <property type="evidence" value="ECO:0007669"/>
    <property type="project" value="UniProtKB-SubCell"/>
</dbReference>
<evidence type="ECO:0000256" key="5">
    <source>
        <dbReference type="ARBA" id="ARBA00023136"/>
    </source>
</evidence>
<evidence type="ECO:0000256" key="3">
    <source>
        <dbReference type="ARBA" id="ARBA00022692"/>
    </source>
</evidence>
<dbReference type="eggNOG" id="ENOG502QRHH">
    <property type="taxonomic scope" value="Eukaryota"/>
</dbReference>
<keyword evidence="9" id="KW-1185">Reference proteome</keyword>
<sequence length="345" mass="38309">MEAYSPYVAMILVQFAYGGSNILVKISLEKGLNHLVFVVYRHVLAMVLLGAFAYVLERKHRPKLSFAVMAKIFVLALFGATIHLNVYYTGFSYVSLTVATALSNVIPSFTFLLAFLLGMEKVKITSGRGGAKVLGTIVCIGGSLIFTFWKRGCLLKGFVQKPLIHIYDTDQLRHHGNENWFKGSALILTSHISWSAWLILLATVSKDYPAPLSLNALICFFASLQSSFVALFIGRNPTLWKLDWNVQLLTIVYCGVINSALLYYLQTWCISVKGPVFSAMFSPLQLVIVALFSAIAFAERLHLGSLIGAFLIVVGLYCVLWGKKKDRFAVDEQKEDRNGTGDDKV</sequence>
<feature type="transmembrane region" description="Helical" evidence="6">
    <location>
        <begin position="180"/>
        <end position="202"/>
    </location>
</feature>
<evidence type="ECO:0000256" key="1">
    <source>
        <dbReference type="ARBA" id="ARBA00004141"/>
    </source>
</evidence>
<feature type="transmembrane region" description="Helical" evidence="6">
    <location>
        <begin position="94"/>
        <end position="117"/>
    </location>
</feature>
<gene>
    <name evidence="8" type="ORF">CICLE_v10023533mg</name>
</gene>
<accession>V4T3A8</accession>
<feature type="transmembrane region" description="Helical" evidence="6">
    <location>
        <begin position="34"/>
        <end position="56"/>
    </location>
</feature>
<feature type="transmembrane region" description="Helical" evidence="6">
    <location>
        <begin position="129"/>
        <end position="149"/>
    </location>
</feature>
<feature type="transmembrane region" description="Helical" evidence="6">
    <location>
        <begin position="277"/>
        <end position="297"/>
    </location>
</feature>
<keyword evidence="3 6" id="KW-0812">Transmembrane</keyword>
<comment type="similarity">
    <text evidence="2 6">Belongs to the drug/metabolite transporter (DMT) superfamily. Plant drug/metabolite exporter (P-DME) (TC 2.A.7.4) family.</text>
</comment>
<feature type="transmembrane region" description="Helical" evidence="6">
    <location>
        <begin position="214"/>
        <end position="234"/>
    </location>
</feature>
<evidence type="ECO:0000256" key="4">
    <source>
        <dbReference type="ARBA" id="ARBA00022989"/>
    </source>
</evidence>
<reference evidence="8 9" key="1">
    <citation type="submission" date="2013-10" db="EMBL/GenBank/DDBJ databases">
        <authorList>
            <consortium name="International Citrus Genome Consortium"/>
            <person name="Jenkins J."/>
            <person name="Schmutz J."/>
            <person name="Prochnik S."/>
            <person name="Rokhsar D."/>
            <person name="Gmitter F."/>
            <person name="Ollitrault P."/>
            <person name="Machado M."/>
            <person name="Talon M."/>
            <person name="Wincker P."/>
            <person name="Jaillon O."/>
            <person name="Morgante M."/>
        </authorList>
    </citation>
    <scope>NUCLEOTIDE SEQUENCE</scope>
    <source>
        <strain evidence="9">cv. Clemenules</strain>
    </source>
</reference>
<dbReference type="Gramene" id="ESR54653">
    <property type="protein sequence ID" value="ESR54653"/>
    <property type="gene ID" value="CICLE_v10023533mg"/>
</dbReference>
<dbReference type="KEGG" id="cic:CICLE_v10023533mg"/>
<feature type="transmembrane region" description="Helical" evidence="6">
    <location>
        <begin position="303"/>
        <end position="322"/>
    </location>
</feature>
<dbReference type="EMBL" id="KI536661">
    <property type="protein sequence ID" value="ESR54653.1"/>
    <property type="molecule type" value="Genomic_DNA"/>
</dbReference>
<dbReference type="SUPFAM" id="SSF103481">
    <property type="entry name" value="Multidrug resistance efflux transporter EmrE"/>
    <property type="match status" value="2"/>
</dbReference>
<dbReference type="AlphaFoldDB" id="V4T3A8"/>
<dbReference type="InParanoid" id="V4T3A8"/>
<dbReference type="PANTHER" id="PTHR31218">
    <property type="entry name" value="WAT1-RELATED PROTEIN"/>
    <property type="match status" value="1"/>
</dbReference>
<keyword evidence="4 6" id="KW-1133">Transmembrane helix</keyword>
<evidence type="ECO:0000256" key="6">
    <source>
        <dbReference type="RuleBase" id="RU363077"/>
    </source>
</evidence>
<protein>
    <recommendedName>
        <fullName evidence="6">WAT1-related protein</fullName>
    </recommendedName>
</protein>